<organism evidence="1">
    <name type="scientific">Anguilla anguilla</name>
    <name type="common">European freshwater eel</name>
    <name type="synonym">Muraena anguilla</name>
    <dbReference type="NCBI Taxonomy" id="7936"/>
    <lineage>
        <taxon>Eukaryota</taxon>
        <taxon>Metazoa</taxon>
        <taxon>Chordata</taxon>
        <taxon>Craniata</taxon>
        <taxon>Vertebrata</taxon>
        <taxon>Euteleostomi</taxon>
        <taxon>Actinopterygii</taxon>
        <taxon>Neopterygii</taxon>
        <taxon>Teleostei</taxon>
        <taxon>Anguilliformes</taxon>
        <taxon>Anguillidae</taxon>
        <taxon>Anguilla</taxon>
    </lineage>
</organism>
<dbReference type="AlphaFoldDB" id="A0A0E9XR74"/>
<proteinExistence type="predicted"/>
<name>A0A0E9XR74_ANGAN</name>
<evidence type="ECO:0000313" key="1">
    <source>
        <dbReference type="EMBL" id="JAI04209.1"/>
    </source>
</evidence>
<protein>
    <submittedName>
        <fullName evidence="1">Uncharacterized protein</fullName>
    </submittedName>
</protein>
<reference evidence="1" key="2">
    <citation type="journal article" date="2015" name="Fish Shellfish Immunol.">
        <title>Early steps in the European eel (Anguilla anguilla)-Vibrio vulnificus interaction in the gills: Role of the RtxA13 toxin.</title>
        <authorList>
            <person name="Callol A."/>
            <person name="Pajuelo D."/>
            <person name="Ebbesson L."/>
            <person name="Teles M."/>
            <person name="MacKenzie S."/>
            <person name="Amaro C."/>
        </authorList>
    </citation>
    <scope>NUCLEOTIDE SEQUENCE</scope>
</reference>
<accession>A0A0E9XR74</accession>
<reference evidence="1" key="1">
    <citation type="submission" date="2014-11" db="EMBL/GenBank/DDBJ databases">
        <authorList>
            <person name="Amaro Gonzalez C."/>
        </authorList>
    </citation>
    <scope>NUCLEOTIDE SEQUENCE</scope>
</reference>
<dbReference type="EMBL" id="GBXM01004369">
    <property type="protein sequence ID" value="JAI04209.1"/>
    <property type="molecule type" value="Transcribed_RNA"/>
</dbReference>
<sequence length="18" mass="2176">METRPAGMELFRSNYILF</sequence>